<evidence type="ECO:0000313" key="3">
    <source>
        <dbReference type="EMBL" id="PQA26807.1"/>
    </source>
</evidence>
<comment type="caution">
    <text evidence="3">The sequence shown here is derived from an EMBL/GenBank/DDBJ whole genome shotgun (WGS) entry which is preliminary data.</text>
</comment>
<dbReference type="HAMAP" id="MF_00715">
    <property type="entry name" value="SlyX"/>
    <property type="match status" value="1"/>
</dbReference>
<dbReference type="PANTHER" id="PTHR36508">
    <property type="entry name" value="PROTEIN SLYX"/>
    <property type="match status" value="1"/>
</dbReference>
<dbReference type="Gene3D" id="1.20.5.300">
    <property type="match status" value="1"/>
</dbReference>
<feature type="coiled-coil region" evidence="2">
    <location>
        <begin position="19"/>
        <end position="46"/>
    </location>
</feature>
<dbReference type="InterPro" id="IPR007236">
    <property type="entry name" value="SlyX"/>
</dbReference>
<sequence>MESRLTDLEIKVAFQDDLLEALNQVVAAQQRQIDLLQGELRILYDQVKSLQPSMLAEVAEEAPPPHY</sequence>
<reference evidence="4" key="1">
    <citation type="submission" date="2018-02" db="EMBL/GenBank/DDBJ databases">
        <title>Genome sequencing of Solimonas sp. HR-BB.</title>
        <authorList>
            <person name="Lee Y."/>
            <person name="Jeon C.O."/>
        </authorList>
    </citation>
    <scope>NUCLEOTIDE SEQUENCE [LARGE SCALE GENOMIC DNA]</scope>
    <source>
        <strain evidence="4">HR-E</strain>
    </source>
</reference>
<evidence type="ECO:0000313" key="4">
    <source>
        <dbReference type="Proteomes" id="UP000243900"/>
    </source>
</evidence>
<dbReference type="Proteomes" id="UP000243900">
    <property type="component" value="Unassembled WGS sequence"/>
</dbReference>
<dbReference type="PANTHER" id="PTHR36508:SF1">
    <property type="entry name" value="PROTEIN SLYX"/>
    <property type="match status" value="1"/>
</dbReference>
<dbReference type="Pfam" id="PF04102">
    <property type="entry name" value="SlyX"/>
    <property type="match status" value="1"/>
</dbReference>
<proteinExistence type="inferred from homology"/>
<name>A0A2P6AQ61_9GAMM</name>
<evidence type="ECO:0000256" key="2">
    <source>
        <dbReference type="SAM" id="Coils"/>
    </source>
</evidence>
<comment type="similarity">
    <text evidence="1">Belongs to the SlyX family.</text>
</comment>
<dbReference type="EMBL" id="PTQZ01000378">
    <property type="protein sequence ID" value="PQA26807.1"/>
    <property type="molecule type" value="Genomic_DNA"/>
</dbReference>
<evidence type="ECO:0000256" key="1">
    <source>
        <dbReference type="HAMAP-Rule" id="MF_00715"/>
    </source>
</evidence>
<keyword evidence="4" id="KW-1185">Reference proteome</keyword>
<keyword evidence="2" id="KW-0175">Coiled coil</keyword>
<accession>A0A2P6AQ61</accession>
<dbReference type="AlphaFoldDB" id="A0A2P6AQ61"/>
<protein>
    <recommendedName>
        <fullName evidence="1">Protein SlyX homolog</fullName>
    </recommendedName>
</protein>
<dbReference type="OrthoDB" id="8606883at2"/>
<organism evidence="3 4">
    <name type="scientific">Amnimonas aquatica</name>
    <dbReference type="NCBI Taxonomy" id="2094561"/>
    <lineage>
        <taxon>Bacteria</taxon>
        <taxon>Pseudomonadati</taxon>
        <taxon>Pseudomonadota</taxon>
        <taxon>Gammaproteobacteria</taxon>
        <taxon>Moraxellales</taxon>
        <taxon>Moraxellaceae</taxon>
        <taxon>Amnimonas</taxon>
    </lineage>
</organism>
<gene>
    <name evidence="1" type="primary">slyX</name>
    <name evidence="3" type="ORF">C5O18_10150</name>
</gene>